<evidence type="ECO:0000313" key="2">
    <source>
        <dbReference type="Proteomes" id="UP000249467"/>
    </source>
</evidence>
<dbReference type="AlphaFoldDB" id="A0A2W4XMQ8"/>
<protein>
    <submittedName>
        <fullName evidence="1">Uncharacterized protein</fullName>
    </submittedName>
</protein>
<evidence type="ECO:0000313" key="1">
    <source>
        <dbReference type="EMBL" id="PZO35825.1"/>
    </source>
</evidence>
<reference evidence="1 2" key="2">
    <citation type="submission" date="2018-06" db="EMBL/GenBank/DDBJ databases">
        <title>Metagenomic assembly of (sub)arctic Cyanobacteria and their associated microbiome from non-axenic cultures.</title>
        <authorList>
            <person name="Baurain D."/>
        </authorList>
    </citation>
    <scope>NUCLEOTIDE SEQUENCE [LARGE SCALE GENOMIC DNA]</scope>
    <source>
        <strain evidence="1">ULC066bin1</strain>
    </source>
</reference>
<reference evidence="1 2" key="1">
    <citation type="submission" date="2018-04" db="EMBL/GenBank/DDBJ databases">
        <authorList>
            <person name="Go L.Y."/>
            <person name="Mitchell J.A."/>
        </authorList>
    </citation>
    <scope>NUCLEOTIDE SEQUENCE [LARGE SCALE GENOMIC DNA]</scope>
    <source>
        <strain evidence="1">ULC066bin1</strain>
    </source>
</reference>
<gene>
    <name evidence="1" type="ORF">DCF19_22925</name>
</gene>
<dbReference type="Proteomes" id="UP000249467">
    <property type="component" value="Unassembled WGS sequence"/>
</dbReference>
<proteinExistence type="predicted"/>
<name>A0A2W4XMQ8_9CYAN</name>
<comment type="caution">
    <text evidence="1">The sequence shown here is derived from an EMBL/GenBank/DDBJ whole genome shotgun (WGS) entry which is preliminary data.</text>
</comment>
<sequence>MNDKQELNDISGESELFHLGGKTSNFVIVPAQIRHHHIKVDDLEKPVAAIAYNGFTYSLFRTSADWGEVEKLTSRLSAAYAITVIKKGWAIWVFEY</sequence>
<dbReference type="EMBL" id="QBML01000049">
    <property type="protein sequence ID" value="PZO35825.1"/>
    <property type="molecule type" value="Genomic_DNA"/>
</dbReference>
<organism evidence="1 2">
    <name type="scientific">Pseudanabaena frigida</name>
    <dbReference type="NCBI Taxonomy" id="945775"/>
    <lineage>
        <taxon>Bacteria</taxon>
        <taxon>Bacillati</taxon>
        <taxon>Cyanobacteriota</taxon>
        <taxon>Cyanophyceae</taxon>
        <taxon>Pseudanabaenales</taxon>
        <taxon>Pseudanabaenaceae</taxon>
        <taxon>Pseudanabaena</taxon>
    </lineage>
</organism>
<accession>A0A2W4XMQ8</accession>